<evidence type="ECO:0000256" key="2">
    <source>
        <dbReference type="ARBA" id="ARBA00022516"/>
    </source>
</evidence>
<comment type="function">
    <text evidence="9">Catalyzes the first step in the biosynthesis of ornithine lipids, which are phosphorus-free membrane lipids. Catalyzes the 3-hydroxyacyl-acyl carrier protein-dependent acylation of ornithine to form lyso-ornithine lipid (LOL).</text>
</comment>
<keyword evidence="2" id="KW-0444">Lipid biosynthesis</keyword>
<keyword evidence="5 11" id="KW-0012">Acyltransferase</keyword>
<dbReference type="PANTHER" id="PTHR37323:SF1">
    <property type="entry name" value="L-ORNITHINE N(ALPHA)-ACYLTRANSFERASE"/>
    <property type="match status" value="1"/>
</dbReference>
<proteinExistence type="inferred from homology"/>
<dbReference type="Proteomes" id="UP001172778">
    <property type="component" value="Unassembled WGS sequence"/>
</dbReference>
<dbReference type="RefSeq" id="WP_284100331.1">
    <property type="nucleotide sequence ID" value="NZ_JARRAF010000007.1"/>
</dbReference>
<evidence type="ECO:0000256" key="7">
    <source>
        <dbReference type="ARBA" id="ARBA00039058"/>
    </source>
</evidence>
<evidence type="ECO:0000256" key="5">
    <source>
        <dbReference type="ARBA" id="ARBA00023315"/>
    </source>
</evidence>
<dbReference type="Pfam" id="PF13444">
    <property type="entry name" value="Acetyltransf_5"/>
    <property type="match status" value="1"/>
</dbReference>
<evidence type="ECO:0000256" key="9">
    <source>
        <dbReference type="ARBA" id="ARBA00045724"/>
    </source>
</evidence>
<dbReference type="EMBL" id="JARRAF010000007">
    <property type="protein sequence ID" value="MDK2124026.1"/>
    <property type="molecule type" value="Genomic_DNA"/>
</dbReference>
<dbReference type="EC" id="2.3.2.30" evidence="7"/>
<reference evidence="11" key="1">
    <citation type="submission" date="2023-03" db="EMBL/GenBank/DDBJ databases">
        <title>Chitinimonas shenzhenensis gen. nov., sp. nov., a novel member of family Burkholderiaceae isolated from activated sludge collected in Shen Zhen, China.</title>
        <authorList>
            <person name="Wang X."/>
        </authorList>
    </citation>
    <scope>NUCLEOTIDE SEQUENCE</scope>
    <source>
        <strain evidence="11">DQS-5</strain>
    </source>
</reference>
<keyword evidence="12" id="KW-1185">Reference proteome</keyword>
<evidence type="ECO:0000313" key="11">
    <source>
        <dbReference type="EMBL" id="MDK2124026.1"/>
    </source>
</evidence>
<organism evidence="11 12">
    <name type="scientific">Parachitinimonas caeni</name>
    <dbReference type="NCBI Taxonomy" id="3031301"/>
    <lineage>
        <taxon>Bacteria</taxon>
        <taxon>Pseudomonadati</taxon>
        <taxon>Pseudomonadota</taxon>
        <taxon>Betaproteobacteria</taxon>
        <taxon>Neisseriales</taxon>
        <taxon>Chitinibacteraceae</taxon>
        <taxon>Parachitinimonas</taxon>
    </lineage>
</organism>
<name>A0ABT7DVD6_9NEIS</name>
<keyword evidence="4" id="KW-0443">Lipid metabolism</keyword>
<dbReference type="SUPFAM" id="SSF55729">
    <property type="entry name" value="Acyl-CoA N-acyltransferases (Nat)"/>
    <property type="match status" value="1"/>
</dbReference>
<sequence>MLDLQLKSTPSATSRFFVGLARTEEEVQAAQALRYKVFAEEMGARLQTRHAGLDVDIFDPYCEHLVVRDESTGEVVGTYRILSPAQSRRIGGYYSETEFDLTRLQHIRAEMVEVGRSCIHPDYRTGGVIGRLWAGLSQYMIRHGYRYLAGCASISMADGGHAAASVFKRIEAKHLGPVEWKVFPRNPLPIDALNNRQEVEMPALIRGYLQVGALVCGAPAWDPDFNTADIFVLLPMSRLNARYARHFGIGR</sequence>
<evidence type="ECO:0000256" key="6">
    <source>
        <dbReference type="ARBA" id="ARBA00038095"/>
    </source>
</evidence>
<comment type="pathway">
    <text evidence="1">Lipid metabolism.</text>
</comment>
<comment type="caution">
    <text evidence="11">The sequence shown here is derived from an EMBL/GenBank/DDBJ whole genome shotgun (WGS) entry which is preliminary data.</text>
</comment>
<dbReference type="InterPro" id="IPR052351">
    <property type="entry name" value="Ornithine_N-alpha-AT"/>
</dbReference>
<dbReference type="Gene3D" id="3.40.630.30">
    <property type="match status" value="1"/>
</dbReference>
<comment type="catalytic activity">
    <reaction evidence="10">
        <text>a (3R)-hydroxyacyl-[ACP] + L-ornithine = a lyso-ornithine lipid + holo-[ACP] + H(+)</text>
        <dbReference type="Rhea" id="RHEA:20633"/>
        <dbReference type="Rhea" id="RHEA-COMP:9685"/>
        <dbReference type="Rhea" id="RHEA-COMP:9945"/>
        <dbReference type="ChEBI" id="CHEBI:15378"/>
        <dbReference type="ChEBI" id="CHEBI:46911"/>
        <dbReference type="ChEBI" id="CHEBI:64479"/>
        <dbReference type="ChEBI" id="CHEBI:78827"/>
        <dbReference type="ChEBI" id="CHEBI:138482"/>
        <dbReference type="EC" id="2.3.2.30"/>
    </reaction>
    <physiologicalReaction direction="left-to-right" evidence="10">
        <dbReference type="Rhea" id="RHEA:20634"/>
    </physiologicalReaction>
</comment>
<evidence type="ECO:0000313" key="12">
    <source>
        <dbReference type="Proteomes" id="UP001172778"/>
    </source>
</evidence>
<dbReference type="GO" id="GO:0016746">
    <property type="term" value="F:acyltransferase activity"/>
    <property type="evidence" value="ECO:0007669"/>
    <property type="project" value="UniProtKB-KW"/>
</dbReference>
<dbReference type="PANTHER" id="PTHR37323">
    <property type="entry name" value="GCN5-RELATED N-ACETYLTRANSFERASE"/>
    <property type="match status" value="1"/>
</dbReference>
<evidence type="ECO:0000256" key="8">
    <source>
        <dbReference type="ARBA" id="ARBA00039866"/>
    </source>
</evidence>
<protein>
    <recommendedName>
        <fullName evidence="8">L-ornithine N(alpha)-acyltransferase</fullName>
        <ecNumber evidence="7">2.3.2.30</ecNumber>
    </recommendedName>
</protein>
<gene>
    <name evidence="11" type="ORF">PZA18_08205</name>
</gene>
<keyword evidence="3 11" id="KW-0808">Transferase</keyword>
<evidence type="ECO:0000256" key="10">
    <source>
        <dbReference type="ARBA" id="ARBA00047785"/>
    </source>
</evidence>
<comment type="similarity">
    <text evidence="6">Belongs to the acetyltransferase family. OlsB subfamily.</text>
</comment>
<accession>A0ABT7DVD6</accession>
<evidence type="ECO:0000256" key="3">
    <source>
        <dbReference type="ARBA" id="ARBA00022679"/>
    </source>
</evidence>
<evidence type="ECO:0000256" key="4">
    <source>
        <dbReference type="ARBA" id="ARBA00023098"/>
    </source>
</evidence>
<dbReference type="InterPro" id="IPR016181">
    <property type="entry name" value="Acyl_CoA_acyltransferase"/>
</dbReference>
<evidence type="ECO:0000256" key="1">
    <source>
        <dbReference type="ARBA" id="ARBA00005189"/>
    </source>
</evidence>